<dbReference type="Pfam" id="PF00155">
    <property type="entry name" value="Aminotran_1_2"/>
    <property type="match status" value="1"/>
</dbReference>
<evidence type="ECO:0000313" key="8">
    <source>
        <dbReference type="Proteomes" id="UP001165444"/>
    </source>
</evidence>
<dbReference type="Gene3D" id="3.90.1150.100">
    <property type="match status" value="1"/>
</dbReference>
<gene>
    <name evidence="7" type="ORF">MUN53_12365</name>
</gene>
<dbReference type="Proteomes" id="UP001165444">
    <property type="component" value="Unassembled WGS sequence"/>
</dbReference>
<evidence type="ECO:0000256" key="1">
    <source>
        <dbReference type="ARBA" id="ARBA00001933"/>
    </source>
</evidence>
<sequence>MKNTPIDYQVAQEVIDSYHLPDFGKATIREVVAISNELEERTGQEFVHMEMGVPGLKPAQVGVDAEIKALQAGIASIYPNINGLPELKEQASRFIKAFINVDVSPEGCVPVTGSMQGTYASFLTCGQCNPEEKDTILFIDPGFPVQKQQITVMGYKYASFDVYDYRGEKLCDILESFLSKGNIAALIYSNPNNPAWFCLTDDELKIIAEMANKYDVIVIEDLAYFAMDFRKNLGTPFEPPYQPTIARYTDYYILQISGSKAFSYAGQRIGVTAISDKLYHRAYPGFKQRYGGGTFGTVYIHRVLYALSSGTSHSAQYALAAMFKAAADGTFDFVSEIKEYGRRAARIKKIFTDHGFKIVYDHDLDQPIADGFYFTIAYPGMTGSELMKELMYYGVSAISLGTTGSRQEGLRACVSFIKDHQYDLLDERLKIFEENHPLAGKNEG</sequence>
<dbReference type="InterPro" id="IPR015421">
    <property type="entry name" value="PyrdxlP-dep_Trfase_major"/>
</dbReference>
<evidence type="ECO:0000256" key="4">
    <source>
        <dbReference type="ARBA" id="ARBA00022679"/>
    </source>
</evidence>
<comment type="cofactor">
    <cofactor evidence="1">
        <name>pyridoxal 5'-phosphate</name>
        <dbReference type="ChEBI" id="CHEBI:597326"/>
    </cofactor>
</comment>
<dbReference type="InterPro" id="IPR050596">
    <property type="entry name" value="AspAT/PAT-like"/>
</dbReference>
<evidence type="ECO:0000256" key="5">
    <source>
        <dbReference type="ARBA" id="ARBA00022898"/>
    </source>
</evidence>
<accession>A0ABT0C3F3</accession>
<dbReference type="Gene3D" id="3.40.640.10">
    <property type="entry name" value="Type I PLP-dependent aspartate aminotransferase-like (Major domain)"/>
    <property type="match status" value="1"/>
</dbReference>
<evidence type="ECO:0000313" key="7">
    <source>
        <dbReference type="EMBL" id="MCJ2381393.1"/>
    </source>
</evidence>
<evidence type="ECO:0000256" key="2">
    <source>
        <dbReference type="ARBA" id="ARBA00007441"/>
    </source>
</evidence>
<protein>
    <submittedName>
        <fullName evidence="7">Pyridoxal phosphate-dependent aminotransferase</fullName>
    </submittedName>
</protein>
<dbReference type="Gene3D" id="6.10.120.10">
    <property type="entry name" value="Bacterial aspartate aminotransferase, helical domain"/>
    <property type="match status" value="1"/>
</dbReference>
<keyword evidence="8" id="KW-1185">Reference proteome</keyword>
<organism evidence="7 8">
    <name type="scientific">Parabacteroides faecalis</name>
    <dbReference type="NCBI Taxonomy" id="2924040"/>
    <lineage>
        <taxon>Bacteria</taxon>
        <taxon>Pseudomonadati</taxon>
        <taxon>Bacteroidota</taxon>
        <taxon>Bacteroidia</taxon>
        <taxon>Bacteroidales</taxon>
        <taxon>Tannerellaceae</taxon>
        <taxon>Parabacteroides</taxon>
    </lineage>
</organism>
<keyword evidence="4" id="KW-0808">Transferase</keyword>
<dbReference type="InterPro" id="IPR004839">
    <property type="entry name" value="Aminotransferase_I/II_large"/>
</dbReference>
<keyword evidence="3 7" id="KW-0032">Aminotransferase</keyword>
<dbReference type="EMBL" id="JAKZMM010000032">
    <property type="protein sequence ID" value="MCJ2381393.1"/>
    <property type="molecule type" value="Genomic_DNA"/>
</dbReference>
<evidence type="ECO:0000256" key="3">
    <source>
        <dbReference type="ARBA" id="ARBA00022576"/>
    </source>
</evidence>
<dbReference type="GO" id="GO:0008483">
    <property type="term" value="F:transaminase activity"/>
    <property type="evidence" value="ECO:0007669"/>
    <property type="project" value="UniProtKB-KW"/>
</dbReference>
<dbReference type="SUPFAM" id="SSF53383">
    <property type="entry name" value="PLP-dependent transferases"/>
    <property type="match status" value="1"/>
</dbReference>
<feature type="domain" description="Aminotransferase class I/classII large" evidence="6">
    <location>
        <begin position="58"/>
        <end position="414"/>
    </location>
</feature>
<evidence type="ECO:0000259" key="6">
    <source>
        <dbReference type="Pfam" id="PF00155"/>
    </source>
</evidence>
<reference evidence="7 8" key="1">
    <citation type="submission" date="2022-03" db="EMBL/GenBank/DDBJ databases">
        <title>Parabacteroides sp. nov. isolated from swine feces.</title>
        <authorList>
            <person name="Bak J.E."/>
        </authorList>
    </citation>
    <scope>NUCLEOTIDE SEQUENCE [LARGE SCALE GENOMIC DNA]</scope>
    <source>
        <strain evidence="7 8">AGMB00274</strain>
    </source>
</reference>
<keyword evidence="5" id="KW-0663">Pyridoxal phosphate</keyword>
<dbReference type="PANTHER" id="PTHR46383">
    <property type="entry name" value="ASPARTATE AMINOTRANSFERASE"/>
    <property type="match status" value="1"/>
</dbReference>
<proteinExistence type="inferred from homology"/>
<name>A0ABT0C3F3_9BACT</name>
<dbReference type="CDD" id="cd00609">
    <property type="entry name" value="AAT_like"/>
    <property type="match status" value="1"/>
</dbReference>
<dbReference type="RefSeq" id="WP_243325726.1">
    <property type="nucleotide sequence ID" value="NZ_JAKZMM010000032.1"/>
</dbReference>
<comment type="similarity">
    <text evidence="2">Belongs to the class-I pyridoxal-phosphate-dependent aminotransferase family.</text>
</comment>
<dbReference type="InterPro" id="IPR015424">
    <property type="entry name" value="PyrdxlP-dep_Trfase"/>
</dbReference>
<dbReference type="PANTHER" id="PTHR46383:SF3">
    <property type="entry name" value="ASPARTATE AMINOTRANSFERASE-RELATED"/>
    <property type="match status" value="1"/>
</dbReference>
<comment type="caution">
    <text evidence="7">The sequence shown here is derived from an EMBL/GenBank/DDBJ whole genome shotgun (WGS) entry which is preliminary data.</text>
</comment>